<dbReference type="Pfam" id="PF06916">
    <property type="entry name" value="FAM210A-B_dom"/>
    <property type="match status" value="1"/>
</dbReference>
<dbReference type="PANTHER" id="PTHR21377:SF0">
    <property type="entry name" value="PROTEIN FAM210B, MITOCHONDRIAL"/>
    <property type="match status" value="1"/>
</dbReference>
<evidence type="ECO:0000259" key="1">
    <source>
        <dbReference type="Pfam" id="PF06916"/>
    </source>
</evidence>
<feature type="domain" description="DUF1279" evidence="1">
    <location>
        <begin position="88"/>
        <end position="174"/>
    </location>
</feature>
<accession>A0A7D9LMH6</accession>
<reference evidence="2" key="1">
    <citation type="submission" date="2020-04" db="EMBL/GenBank/DDBJ databases">
        <authorList>
            <person name="Alioto T."/>
            <person name="Alioto T."/>
            <person name="Gomez Garrido J."/>
        </authorList>
    </citation>
    <scope>NUCLEOTIDE SEQUENCE</scope>
    <source>
        <strain evidence="2">A484AB</strain>
    </source>
</reference>
<dbReference type="EMBL" id="CACRXK020019561">
    <property type="protein sequence ID" value="CAB4033797.1"/>
    <property type="molecule type" value="Genomic_DNA"/>
</dbReference>
<dbReference type="OrthoDB" id="426386at2759"/>
<dbReference type="AlphaFoldDB" id="A0A7D9LMH6"/>
<dbReference type="InterPro" id="IPR045866">
    <property type="entry name" value="FAM210A/B-like"/>
</dbReference>
<sequence>MSGWILYARQCRQFYCKIPVFKQRNSTILQCVRLGRLSVALIPQINRHCYRLMSQESNKFDDVRPDIKRDQELEDTSNDPSKKTGRQKLSLVFAKYGVTAVVFHTFISLTSLGLCYIAVSSGLDIPGFLMKIGASESFSTSVAAKGASTFVIAYACHKIFMPVRIFLTVTCTPLIVHRLKRYGFLKAR</sequence>
<evidence type="ECO:0000313" key="3">
    <source>
        <dbReference type="Proteomes" id="UP001152795"/>
    </source>
</evidence>
<organism evidence="2 3">
    <name type="scientific">Paramuricea clavata</name>
    <name type="common">Red gorgonian</name>
    <name type="synonym">Violescent sea-whip</name>
    <dbReference type="NCBI Taxonomy" id="317549"/>
    <lineage>
        <taxon>Eukaryota</taxon>
        <taxon>Metazoa</taxon>
        <taxon>Cnidaria</taxon>
        <taxon>Anthozoa</taxon>
        <taxon>Octocorallia</taxon>
        <taxon>Malacalcyonacea</taxon>
        <taxon>Plexauridae</taxon>
        <taxon>Paramuricea</taxon>
    </lineage>
</organism>
<comment type="caution">
    <text evidence="2">The sequence shown here is derived from an EMBL/GenBank/DDBJ whole genome shotgun (WGS) entry which is preliminary data.</text>
</comment>
<evidence type="ECO:0000313" key="2">
    <source>
        <dbReference type="EMBL" id="CAB4033797.1"/>
    </source>
</evidence>
<protein>
    <submittedName>
        <fullName evidence="2">FAM210B, partial</fullName>
    </submittedName>
</protein>
<gene>
    <name evidence="2" type="ORF">PACLA_8A000197</name>
</gene>
<name>A0A7D9LMH6_PARCT</name>
<dbReference type="InterPro" id="IPR009688">
    <property type="entry name" value="FAM210A/B-like_dom"/>
</dbReference>
<dbReference type="Proteomes" id="UP001152795">
    <property type="component" value="Unassembled WGS sequence"/>
</dbReference>
<keyword evidence="3" id="KW-1185">Reference proteome</keyword>
<dbReference type="GO" id="GO:0005739">
    <property type="term" value="C:mitochondrion"/>
    <property type="evidence" value="ECO:0007669"/>
    <property type="project" value="TreeGrafter"/>
</dbReference>
<proteinExistence type="predicted"/>
<dbReference type="PANTHER" id="PTHR21377">
    <property type="entry name" value="PROTEIN FAM210B, MITOCHONDRIAL"/>
    <property type="match status" value="1"/>
</dbReference>